<evidence type="ECO:0000256" key="1">
    <source>
        <dbReference type="ARBA" id="ARBA00022741"/>
    </source>
</evidence>
<reference evidence="6" key="1">
    <citation type="submission" date="2021-01" db="EMBL/GenBank/DDBJ databases">
        <authorList>
            <person name="Corre E."/>
            <person name="Pelletier E."/>
            <person name="Niang G."/>
            <person name="Scheremetjew M."/>
            <person name="Finn R."/>
            <person name="Kale V."/>
            <person name="Holt S."/>
            <person name="Cochrane G."/>
            <person name="Meng A."/>
            <person name="Brown T."/>
            <person name="Cohen L."/>
        </authorList>
    </citation>
    <scope>NUCLEOTIDE SEQUENCE</scope>
    <source>
        <strain evidence="6">CCMP1510</strain>
    </source>
</reference>
<dbReference type="EMBL" id="HBIJ01014319">
    <property type="protein sequence ID" value="CAE0368843.1"/>
    <property type="molecule type" value="Transcribed_RNA"/>
</dbReference>
<dbReference type="SMART" id="SM00382">
    <property type="entry name" value="AAA"/>
    <property type="match status" value="1"/>
</dbReference>
<proteinExistence type="predicted"/>
<dbReference type="AlphaFoldDB" id="A0A7S3JYG7"/>
<evidence type="ECO:0000256" key="3">
    <source>
        <dbReference type="SAM" id="MobiDB-lite"/>
    </source>
</evidence>
<dbReference type="InterPro" id="IPR003593">
    <property type="entry name" value="AAA+_ATPase"/>
</dbReference>
<dbReference type="GO" id="GO:0005524">
    <property type="term" value="F:ATP binding"/>
    <property type="evidence" value="ECO:0007669"/>
    <property type="project" value="UniProtKB-KW"/>
</dbReference>
<evidence type="ECO:0008006" key="7">
    <source>
        <dbReference type="Google" id="ProtNLM"/>
    </source>
</evidence>
<name>A0A7S3JYG7_9STRA</name>
<dbReference type="PANTHER" id="PTHR48102:SF7">
    <property type="entry name" value="ATP-DEPENDENT CLP PROTEASE ATP-BINDING SUBUNIT CLPX-LIKE, MITOCHONDRIAL"/>
    <property type="match status" value="1"/>
</dbReference>
<dbReference type="InterPro" id="IPR019489">
    <property type="entry name" value="Clp_ATPase_C"/>
</dbReference>
<evidence type="ECO:0000256" key="2">
    <source>
        <dbReference type="ARBA" id="ARBA00022840"/>
    </source>
</evidence>
<sequence length="761" mass="83835">MTKLSALLYFVTAFVPYEALVVIHRSRSFSKHQEDRRIARTVIYTSEKSDNDDDDIILGAKDEAVPSDLKEQVLAALLADDEKEDEKEDEKREVKKSGVITLNLSANSGKWKAQNKKKKKNEGRSRALSRIAEFGLRPREVREHLDRYVIRQDAAKKVLSVAICDHYNVVKRCLSDAREREAEYSKPNILLLGPSGSGKTYIMRTLAKLLGVPFVKADATKFTEAGIVGEDAEDLVRELVQRADNDVELAQYGIIYVDEIDKLCGGGHGRDGGAGFVGGGVVTNSPQRGVQSSFLKIMEDTEITIHKPFSPELLFGGSDSGRSTGPSKISTKHILFIFSGAFTGLDATLRKNREYRGLGFDSDLTSNNNNNIYATQKIVDSPLTKSYLGEATSADLIRAGLEPEFVGRVPVRVAVEQLSARDLEEILQNSQGSVLKQYERDFSGYGIELDIRPEFIRAIALQAAQENTGARGLVTVLERTFRDFKYTLPCAGIHTLLCTERTVLDPATDLTHLLKSLADPQEADHVRRNDVRRFAKDLGRAAGGLDLFFSTEATISLLAQSKIEDLAVTTICKRSLGWDILEIAERILPQDKTNAHDDDDDDDDDDQLISSDGSNLLLLKVDENGLSQASANDIVLDDDDVDFSDHNDDFDNNITKRIIANPVLEALLEYSEATGQTRIELPLGLVQDAQARAQVLLEWKQRAAEAAAVKEEEKIHQKNNKQHAAAAAAAEKNKEDASSSSSAAKKKHQQQPSSSSSSSSS</sequence>
<dbReference type="PANTHER" id="PTHR48102">
    <property type="entry name" value="ATP-DEPENDENT CLP PROTEASE ATP-BINDING SUBUNIT CLPX-LIKE, MITOCHONDRIAL-RELATED"/>
    <property type="match status" value="1"/>
</dbReference>
<feature type="compositionally biased region" description="Low complexity" evidence="3">
    <location>
        <begin position="750"/>
        <end position="761"/>
    </location>
</feature>
<evidence type="ECO:0000313" key="6">
    <source>
        <dbReference type="EMBL" id="CAE0368843.1"/>
    </source>
</evidence>
<accession>A0A7S3JYG7</accession>
<keyword evidence="1" id="KW-0547">Nucleotide-binding</keyword>
<feature type="region of interest" description="Disordered" evidence="3">
    <location>
        <begin position="710"/>
        <end position="761"/>
    </location>
</feature>
<dbReference type="InterPro" id="IPR027417">
    <property type="entry name" value="P-loop_NTPase"/>
</dbReference>
<dbReference type="SUPFAM" id="SSF52540">
    <property type="entry name" value="P-loop containing nucleoside triphosphate hydrolases"/>
    <property type="match status" value="1"/>
</dbReference>
<evidence type="ECO:0000259" key="5">
    <source>
        <dbReference type="SMART" id="SM01086"/>
    </source>
</evidence>
<dbReference type="InterPro" id="IPR050052">
    <property type="entry name" value="ATP-dep_Clp_protease_ClpX"/>
</dbReference>
<dbReference type="GO" id="GO:0051603">
    <property type="term" value="P:proteolysis involved in protein catabolic process"/>
    <property type="evidence" value="ECO:0007669"/>
    <property type="project" value="TreeGrafter"/>
</dbReference>
<dbReference type="Gene3D" id="3.40.50.300">
    <property type="entry name" value="P-loop containing nucleotide triphosphate hydrolases"/>
    <property type="match status" value="1"/>
</dbReference>
<organism evidence="6">
    <name type="scientific">Aureoumbra lagunensis</name>
    <dbReference type="NCBI Taxonomy" id="44058"/>
    <lineage>
        <taxon>Eukaryota</taxon>
        <taxon>Sar</taxon>
        <taxon>Stramenopiles</taxon>
        <taxon>Ochrophyta</taxon>
        <taxon>Pelagophyceae</taxon>
        <taxon>Pelagomonadales</taxon>
        <taxon>Aureoumbra</taxon>
    </lineage>
</organism>
<keyword evidence="2" id="KW-0067">ATP-binding</keyword>
<dbReference type="GO" id="GO:0016887">
    <property type="term" value="F:ATP hydrolysis activity"/>
    <property type="evidence" value="ECO:0007669"/>
    <property type="project" value="InterPro"/>
</dbReference>
<dbReference type="Gene3D" id="1.10.8.60">
    <property type="match status" value="1"/>
</dbReference>
<dbReference type="SMART" id="SM01086">
    <property type="entry name" value="ClpB_D2-small"/>
    <property type="match status" value="1"/>
</dbReference>
<dbReference type="InterPro" id="IPR003959">
    <property type="entry name" value="ATPase_AAA_core"/>
</dbReference>
<protein>
    <recommendedName>
        <fullName evidence="7">AAA+ ATPase domain-containing protein</fullName>
    </recommendedName>
</protein>
<dbReference type="Pfam" id="PF07724">
    <property type="entry name" value="AAA_2"/>
    <property type="match status" value="1"/>
</dbReference>
<feature type="domain" description="AAA+ ATPase" evidence="4">
    <location>
        <begin position="185"/>
        <end position="309"/>
    </location>
</feature>
<feature type="domain" description="Clp ATPase C-terminal" evidence="5">
    <location>
        <begin position="418"/>
        <end position="504"/>
    </location>
</feature>
<evidence type="ECO:0000259" key="4">
    <source>
        <dbReference type="SMART" id="SM00382"/>
    </source>
</evidence>
<gene>
    <name evidence="6" type="ORF">ALAG00032_LOCUS9606</name>
</gene>